<dbReference type="InterPro" id="IPR001623">
    <property type="entry name" value="DnaJ_domain"/>
</dbReference>
<proteinExistence type="predicted"/>
<feature type="compositionally biased region" description="Low complexity" evidence="1">
    <location>
        <begin position="134"/>
        <end position="151"/>
    </location>
</feature>
<feature type="compositionally biased region" description="Polar residues" evidence="1">
    <location>
        <begin position="180"/>
        <end position="189"/>
    </location>
</feature>
<dbReference type="EMBL" id="HBIM01016092">
    <property type="protein sequence ID" value="CAE0415537.1"/>
    <property type="molecule type" value="Transcribed_RNA"/>
</dbReference>
<dbReference type="InterPro" id="IPR036869">
    <property type="entry name" value="J_dom_sf"/>
</dbReference>
<evidence type="ECO:0000259" key="2">
    <source>
        <dbReference type="PROSITE" id="PS50076"/>
    </source>
</evidence>
<feature type="domain" description="J" evidence="2">
    <location>
        <begin position="19"/>
        <end position="97"/>
    </location>
</feature>
<dbReference type="AlphaFoldDB" id="A0A7S3P9S9"/>
<dbReference type="Gene3D" id="1.10.287.110">
    <property type="entry name" value="DnaJ domain"/>
    <property type="match status" value="1"/>
</dbReference>
<evidence type="ECO:0000256" key="1">
    <source>
        <dbReference type="SAM" id="MobiDB-lite"/>
    </source>
</evidence>
<protein>
    <recommendedName>
        <fullName evidence="2">J domain-containing protein</fullName>
    </recommendedName>
</protein>
<organism evidence="3">
    <name type="scientific">Amphora coffeiformis</name>
    <dbReference type="NCBI Taxonomy" id="265554"/>
    <lineage>
        <taxon>Eukaryota</taxon>
        <taxon>Sar</taxon>
        <taxon>Stramenopiles</taxon>
        <taxon>Ochrophyta</taxon>
        <taxon>Bacillariophyta</taxon>
        <taxon>Bacillariophyceae</taxon>
        <taxon>Bacillariophycidae</taxon>
        <taxon>Thalassiophysales</taxon>
        <taxon>Catenulaceae</taxon>
        <taxon>Amphora</taxon>
    </lineage>
</organism>
<dbReference type="PROSITE" id="PS50076">
    <property type="entry name" value="DNAJ_2"/>
    <property type="match status" value="1"/>
</dbReference>
<feature type="region of interest" description="Disordered" evidence="1">
    <location>
        <begin position="108"/>
        <end position="253"/>
    </location>
</feature>
<gene>
    <name evidence="3" type="ORF">ACOF00016_LOCUS12630</name>
</gene>
<feature type="compositionally biased region" description="Basic residues" evidence="1">
    <location>
        <begin position="197"/>
        <end position="209"/>
    </location>
</feature>
<evidence type="ECO:0000313" key="3">
    <source>
        <dbReference type="EMBL" id="CAE0415537.1"/>
    </source>
</evidence>
<name>A0A7S3P9S9_9STRA</name>
<sequence>MGKLPLDAINEAFGPTADLYRDVLGVKSNASADQIQAAYFDRRNQLFQLLAELEASPTQNAATATKRLQAERKMDAIVMTLRILGDAETRSQYDDVRAERCPSRAAVGLAAPKGKAEAATTKRRTFNMEEGGESATPTKPKSPKSVLKKSSYNITVLTSDAEDSKDTTFDEMDEDDAPSPSRNSASAVSFGTEAARTHKTRKNKRKARRVSPDEPRKGTGPHKKKPSEVSQNLDDSFISGIDPETDAESEAASQVSFRTMETTLTTYEMNRGYFETIRDEIVGALDDTAQSFHQIFSVFTLREDEINAVTGRIDKARRQMVHSMDGK</sequence>
<accession>A0A7S3P9S9</accession>
<reference evidence="3" key="1">
    <citation type="submission" date="2021-01" db="EMBL/GenBank/DDBJ databases">
        <authorList>
            <person name="Corre E."/>
            <person name="Pelletier E."/>
            <person name="Niang G."/>
            <person name="Scheremetjew M."/>
            <person name="Finn R."/>
            <person name="Kale V."/>
            <person name="Holt S."/>
            <person name="Cochrane G."/>
            <person name="Meng A."/>
            <person name="Brown T."/>
            <person name="Cohen L."/>
        </authorList>
    </citation>
    <scope>NUCLEOTIDE SEQUENCE</scope>
    <source>
        <strain evidence="3">CCMP127</strain>
    </source>
</reference>